<evidence type="ECO:0000256" key="5">
    <source>
        <dbReference type="SAM" id="Phobius"/>
    </source>
</evidence>
<keyword evidence="4 5" id="KW-0472">Membrane</keyword>
<dbReference type="PANTHER" id="PTHR32322">
    <property type="entry name" value="INNER MEMBRANE TRANSPORTER"/>
    <property type="match status" value="1"/>
</dbReference>
<dbReference type="RefSeq" id="WP_169076731.1">
    <property type="nucleotide sequence ID" value="NZ_JABBXH010000008.1"/>
</dbReference>
<dbReference type="InterPro" id="IPR000620">
    <property type="entry name" value="EamA_dom"/>
</dbReference>
<feature type="transmembrane region" description="Helical" evidence="5">
    <location>
        <begin position="7"/>
        <end position="26"/>
    </location>
</feature>
<feature type="transmembrane region" description="Helical" evidence="5">
    <location>
        <begin position="64"/>
        <end position="87"/>
    </location>
</feature>
<evidence type="ECO:0000313" key="7">
    <source>
        <dbReference type="EMBL" id="NMP33416.1"/>
    </source>
</evidence>
<dbReference type="Gene3D" id="1.10.3730.20">
    <property type="match status" value="1"/>
</dbReference>
<feature type="domain" description="EamA" evidence="6">
    <location>
        <begin position="152"/>
        <end position="281"/>
    </location>
</feature>
<reference evidence="7 8" key="1">
    <citation type="submission" date="2020-04" db="EMBL/GenBank/DDBJ databases">
        <title>Thalassotalea sp. M1531, isolated from the surface of marine red alga.</title>
        <authorList>
            <person name="Pang L."/>
            <person name="Lu D.-C."/>
        </authorList>
    </citation>
    <scope>NUCLEOTIDE SEQUENCE [LARGE SCALE GENOMIC DNA]</scope>
    <source>
        <strain evidence="7 8">M1531</strain>
    </source>
</reference>
<proteinExistence type="predicted"/>
<dbReference type="PANTHER" id="PTHR32322:SF9">
    <property type="entry name" value="AMINO-ACID METABOLITE EFFLUX PUMP-RELATED"/>
    <property type="match status" value="1"/>
</dbReference>
<keyword evidence="8" id="KW-1185">Reference proteome</keyword>
<feature type="transmembrane region" description="Helical" evidence="5">
    <location>
        <begin position="148"/>
        <end position="167"/>
    </location>
</feature>
<evidence type="ECO:0000313" key="8">
    <source>
        <dbReference type="Proteomes" id="UP000568664"/>
    </source>
</evidence>
<keyword evidence="3 5" id="KW-1133">Transmembrane helix</keyword>
<feature type="transmembrane region" description="Helical" evidence="5">
    <location>
        <begin position="209"/>
        <end position="228"/>
    </location>
</feature>
<sequence>MPTKSIIELVTLAALWGASFLFMRIGSPEFGAILFMALRTLIASLFLTPMMIMKKQHGQLSGRWLKIFIMGSLNTAIPFVLFGYAVLYLSAGVTSVLNGTTPIFGAIVAFFWLKDRISLPAMIGLMLGFAGVYILMSGKISSGSENVLLPTLAVLGATFCYAIAANFTKLYLNDLKPLVLAAGSQISATILLLPIGLYYLPETLPSTDAILSVIALGIFCTGIAYILFFRLITDVGPTKAISVTYLIPMFGLLWGYLFLNEEINTSIIAGSCCILIGVGLTTGLFTRGR</sequence>
<feature type="transmembrane region" description="Helical" evidence="5">
    <location>
        <begin position="93"/>
        <end position="112"/>
    </location>
</feature>
<feature type="transmembrane region" description="Helical" evidence="5">
    <location>
        <begin position="179"/>
        <end position="197"/>
    </location>
</feature>
<feature type="transmembrane region" description="Helical" evidence="5">
    <location>
        <begin position="240"/>
        <end position="259"/>
    </location>
</feature>
<dbReference type="InterPro" id="IPR037185">
    <property type="entry name" value="EmrE-like"/>
</dbReference>
<comment type="caution">
    <text evidence="7">The sequence shown here is derived from an EMBL/GenBank/DDBJ whole genome shotgun (WGS) entry which is preliminary data.</text>
</comment>
<name>A0A7Y0LFD4_9GAMM</name>
<dbReference type="SUPFAM" id="SSF103481">
    <property type="entry name" value="Multidrug resistance efflux transporter EmrE"/>
    <property type="match status" value="2"/>
</dbReference>
<feature type="domain" description="EamA" evidence="6">
    <location>
        <begin position="6"/>
        <end position="136"/>
    </location>
</feature>
<evidence type="ECO:0000256" key="1">
    <source>
        <dbReference type="ARBA" id="ARBA00004141"/>
    </source>
</evidence>
<accession>A0A7Y0LFD4</accession>
<feature type="transmembrane region" description="Helical" evidence="5">
    <location>
        <begin position="32"/>
        <end position="52"/>
    </location>
</feature>
<evidence type="ECO:0000256" key="3">
    <source>
        <dbReference type="ARBA" id="ARBA00022989"/>
    </source>
</evidence>
<evidence type="ECO:0000259" key="6">
    <source>
        <dbReference type="Pfam" id="PF00892"/>
    </source>
</evidence>
<evidence type="ECO:0000256" key="4">
    <source>
        <dbReference type="ARBA" id="ARBA00023136"/>
    </source>
</evidence>
<feature type="transmembrane region" description="Helical" evidence="5">
    <location>
        <begin position="119"/>
        <end position="136"/>
    </location>
</feature>
<feature type="transmembrane region" description="Helical" evidence="5">
    <location>
        <begin position="265"/>
        <end position="285"/>
    </location>
</feature>
<dbReference type="Pfam" id="PF00892">
    <property type="entry name" value="EamA"/>
    <property type="match status" value="2"/>
</dbReference>
<dbReference type="Proteomes" id="UP000568664">
    <property type="component" value="Unassembled WGS sequence"/>
</dbReference>
<keyword evidence="2 5" id="KW-0812">Transmembrane</keyword>
<evidence type="ECO:0000256" key="2">
    <source>
        <dbReference type="ARBA" id="ARBA00022692"/>
    </source>
</evidence>
<protein>
    <submittedName>
        <fullName evidence="7">DMT family transporter</fullName>
    </submittedName>
</protein>
<dbReference type="AlphaFoldDB" id="A0A7Y0LFD4"/>
<gene>
    <name evidence="7" type="ORF">HII17_17855</name>
</gene>
<comment type="subcellular location">
    <subcellularLocation>
        <location evidence="1">Membrane</location>
        <topology evidence="1">Multi-pass membrane protein</topology>
    </subcellularLocation>
</comment>
<dbReference type="GO" id="GO:0016020">
    <property type="term" value="C:membrane"/>
    <property type="evidence" value="ECO:0007669"/>
    <property type="project" value="UniProtKB-SubCell"/>
</dbReference>
<dbReference type="InterPro" id="IPR050638">
    <property type="entry name" value="AA-Vitamin_Transporters"/>
</dbReference>
<dbReference type="EMBL" id="JABBXH010000008">
    <property type="protein sequence ID" value="NMP33416.1"/>
    <property type="molecule type" value="Genomic_DNA"/>
</dbReference>
<organism evidence="7 8">
    <name type="scientific">Thalassotalea algicola</name>
    <dbReference type="NCBI Taxonomy" id="2716224"/>
    <lineage>
        <taxon>Bacteria</taxon>
        <taxon>Pseudomonadati</taxon>
        <taxon>Pseudomonadota</taxon>
        <taxon>Gammaproteobacteria</taxon>
        <taxon>Alteromonadales</taxon>
        <taxon>Colwelliaceae</taxon>
        <taxon>Thalassotalea</taxon>
    </lineage>
</organism>